<keyword evidence="3" id="KW-1185">Reference proteome</keyword>
<feature type="compositionally biased region" description="Polar residues" evidence="1">
    <location>
        <begin position="18"/>
        <end position="38"/>
    </location>
</feature>
<organism evidence="2 3">
    <name type="scientific">Aaosphaeria arxii CBS 175.79</name>
    <dbReference type="NCBI Taxonomy" id="1450172"/>
    <lineage>
        <taxon>Eukaryota</taxon>
        <taxon>Fungi</taxon>
        <taxon>Dikarya</taxon>
        <taxon>Ascomycota</taxon>
        <taxon>Pezizomycotina</taxon>
        <taxon>Dothideomycetes</taxon>
        <taxon>Pleosporomycetidae</taxon>
        <taxon>Pleosporales</taxon>
        <taxon>Pleosporales incertae sedis</taxon>
        <taxon>Aaosphaeria</taxon>
    </lineage>
</organism>
<protein>
    <submittedName>
        <fullName evidence="2">Uncharacterized protein</fullName>
    </submittedName>
</protein>
<reference evidence="2" key="1">
    <citation type="journal article" date="2020" name="Stud. Mycol.">
        <title>101 Dothideomycetes genomes: a test case for predicting lifestyles and emergence of pathogens.</title>
        <authorList>
            <person name="Haridas S."/>
            <person name="Albert R."/>
            <person name="Binder M."/>
            <person name="Bloem J."/>
            <person name="Labutti K."/>
            <person name="Salamov A."/>
            <person name="Andreopoulos B."/>
            <person name="Baker S."/>
            <person name="Barry K."/>
            <person name="Bills G."/>
            <person name="Bluhm B."/>
            <person name="Cannon C."/>
            <person name="Castanera R."/>
            <person name="Culley D."/>
            <person name="Daum C."/>
            <person name="Ezra D."/>
            <person name="Gonzalez J."/>
            <person name="Henrissat B."/>
            <person name="Kuo A."/>
            <person name="Liang C."/>
            <person name="Lipzen A."/>
            <person name="Lutzoni F."/>
            <person name="Magnuson J."/>
            <person name="Mondo S."/>
            <person name="Nolan M."/>
            <person name="Ohm R."/>
            <person name="Pangilinan J."/>
            <person name="Park H.-J."/>
            <person name="Ramirez L."/>
            <person name="Alfaro M."/>
            <person name="Sun H."/>
            <person name="Tritt A."/>
            <person name="Yoshinaga Y."/>
            <person name="Zwiers L.-H."/>
            <person name="Turgeon B."/>
            <person name="Goodwin S."/>
            <person name="Spatafora J."/>
            <person name="Crous P."/>
            <person name="Grigoriev I."/>
        </authorList>
    </citation>
    <scope>NUCLEOTIDE SEQUENCE</scope>
    <source>
        <strain evidence="2">CBS 175.79</strain>
    </source>
</reference>
<proteinExistence type="predicted"/>
<dbReference type="AlphaFoldDB" id="A0A6A5Y1Z3"/>
<name>A0A6A5Y1Z3_9PLEO</name>
<dbReference type="GeneID" id="54284460"/>
<evidence type="ECO:0000313" key="3">
    <source>
        <dbReference type="Proteomes" id="UP000799778"/>
    </source>
</evidence>
<sequence>MREIKPIDEPNKHGERLANSSPRQLKQGPQSPELSLSSRRAADVITRARGTPKLGHAPLRMLRCDRERFLGFWCLGVRASLFMFGVLPREVCSADRLTVGAADEQATVKKRGEAFGGCGGDEWVGAVLHSSTRVWIHMVGWSVLMSTYYCSLCGT</sequence>
<dbReference type="EMBL" id="ML978067">
    <property type="protein sequence ID" value="KAF2019239.1"/>
    <property type="molecule type" value="Genomic_DNA"/>
</dbReference>
<evidence type="ECO:0000256" key="1">
    <source>
        <dbReference type="SAM" id="MobiDB-lite"/>
    </source>
</evidence>
<feature type="region of interest" description="Disordered" evidence="1">
    <location>
        <begin position="1"/>
        <end position="39"/>
    </location>
</feature>
<gene>
    <name evidence="2" type="ORF">BU24DRAFT_418825</name>
</gene>
<dbReference type="RefSeq" id="XP_033387578.1">
    <property type="nucleotide sequence ID" value="XM_033527063.1"/>
</dbReference>
<dbReference type="Proteomes" id="UP000799778">
    <property type="component" value="Unassembled WGS sequence"/>
</dbReference>
<accession>A0A6A5Y1Z3</accession>
<evidence type="ECO:0000313" key="2">
    <source>
        <dbReference type="EMBL" id="KAF2019239.1"/>
    </source>
</evidence>
<feature type="compositionally biased region" description="Basic and acidic residues" evidence="1">
    <location>
        <begin position="1"/>
        <end position="16"/>
    </location>
</feature>